<proteinExistence type="predicted"/>
<gene>
    <name evidence="1" type="ORF">RDB_LOCUS117259</name>
</gene>
<dbReference type="Proteomes" id="UP000663843">
    <property type="component" value="Unassembled WGS sequence"/>
</dbReference>
<evidence type="ECO:0000313" key="2">
    <source>
        <dbReference type="Proteomes" id="UP000663843"/>
    </source>
</evidence>
<protein>
    <submittedName>
        <fullName evidence="1">Uncharacterized protein</fullName>
    </submittedName>
</protein>
<comment type="caution">
    <text evidence="1">The sequence shown here is derived from an EMBL/GenBank/DDBJ whole genome shotgun (WGS) entry which is preliminary data.</text>
</comment>
<organism evidence="1 2">
    <name type="scientific">Rhizoctonia solani</name>
    <dbReference type="NCBI Taxonomy" id="456999"/>
    <lineage>
        <taxon>Eukaryota</taxon>
        <taxon>Fungi</taxon>
        <taxon>Dikarya</taxon>
        <taxon>Basidiomycota</taxon>
        <taxon>Agaricomycotina</taxon>
        <taxon>Agaricomycetes</taxon>
        <taxon>Cantharellales</taxon>
        <taxon>Ceratobasidiaceae</taxon>
        <taxon>Rhizoctonia</taxon>
    </lineage>
</organism>
<dbReference type="AlphaFoldDB" id="A0A8H3CG23"/>
<name>A0A8H3CG23_9AGAM</name>
<reference evidence="1" key="1">
    <citation type="submission" date="2021-01" db="EMBL/GenBank/DDBJ databases">
        <authorList>
            <person name="Kaushik A."/>
        </authorList>
    </citation>
    <scope>NUCLEOTIDE SEQUENCE</scope>
    <source>
        <strain evidence="1">AG2-2IIIB</strain>
    </source>
</reference>
<sequence length="304" mass="34940">MVLTHNPLLLPEIARHVASCCGFHEMRNWAGTCKTVFGASLPIIWEYIYNVEHILRLIPGIEITKEPDPNERRKLIKSVVINERALTEDWTRYWHYAPFVKKLTLFTTQLIMGDSVCVRGWNFLFLKLKEGALLPNLHTLDTESPYKCSAFDRLAWSALFLSPSVRVLDWDNGHHEQWIDPRSPMNAACLLLVALSESLPNQPKIPLPIHYERPSEHMLASVCPTEYQEGYYWFNSIPNLTHITELGITVHPDPEVVCRTLCVIGHLPLLERLKLDFQVSFEDEPEDSIWREPQMPVSSAGFGD</sequence>
<dbReference type="EMBL" id="CAJMWT010003870">
    <property type="protein sequence ID" value="CAE6480386.1"/>
    <property type="molecule type" value="Genomic_DNA"/>
</dbReference>
<accession>A0A8H3CG23</accession>
<evidence type="ECO:0000313" key="1">
    <source>
        <dbReference type="EMBL" id="CAE6480386.1"/>
    </source>
</evidence>